<evidence type="ECO:0000256" key="2">
    <source>
        <dbReference type="ARBA" id="ARBA00022475"/>
    </source>
</evidence>
<feature type="transmembrane region" description="Helical" evidence="8">
    <location>
        <begin position="329"/>
        <end position="345"/>
    </location>
</feature>
<dbReference type="InterPro" id="IPR018584">
    <property type="entry name" value="GT87"/>
</dbReference>
<evidence type="ECO:0000256" key="4">
    <source>
        <dbReference type="ARBA" id="ARBA00022692"/>
    </source>
</evidence>
<keyword evidence="6 8" id="KW-0472">Membrane</keyword>
<keyword evidence="10" id="KW-1185">Reference proteome</keyword>
<dbReference type="EMBL" id="CP015449">
    <property type="protein sequence ID" value="AWH91055.1"/>
    <property type="molecule type" value="Genomic_DNA"/>
</dbReference>
<dbReference type="KEGG" id="dlu:A6035_01415"/>
<reference evidence="9 10" key="1">
    <citation type="submission" date="2016-04" db="EMBL/GenBank/DDBJ databases">
        <title>Complete genome sequence of Dietzia lutea YIM 80766T, a strain isolated from desert soil in Egypt.</title>
        <authorList>
            <person name="Zhao J."/>
            <person name="Hu B."/>
            <person name="Geng S."/>
            <person name="Nie Y."/>
            <person name="Tang Y."/>
        </authorList>
    </citation>
    <scope>NUCLEOTIDE SEQUENCE [LARGE SCALE GENOMIC DNA]</scope>
    <source>
        <strain evidence="9 10">YIM 80766</strain>
    </source>
</reference>
<feature type="transmembrane region" description="Helical" evidence="8">
    <location>
        <begin position="307"/>
        <end position="323"/>
    </location>
</feature>
<dbReference type="RefSeq" id="WP_108846321.1">
    <property type="nucleotide sequence ID" value="NZ_CP015449.1"/>
</dbReference>
<keyword evidence="3 9" id="KW-0808">Transferase</keyword>
<keyword evidence="2" id="KW-1003">Cell membrane</keyword>
<proteinExistence type="inferred from homology"/>
<evidence type="ECO:0000256" key="5">
    <source>
        <dbReference type="ARBA" id="ARBA00022989"/>
    </source>
</evidence>
<gene>
    <name evidence="9" type="ORF">A6035_01415</name>
</gene>
<evidence type="ECO:0000256" key="3">
    <source>
        <dbReference type="ARBA" id="ARBA00022679"/>
    </source>
</evidence>
<organism evidence="9 10">
    <name type="scientific">Dietzia lutea</name>
    <dbReference type="NCBI Taxonomy" id="546160"/>
    <lineage>
        <taxon>Bacteria</taxon>
        <taxon>Bacillati</taxon>
        <taxon>Actinomycetota</taxon>
        <taxon>Actinomycetes</taxon>
        <taxon>Mycobacteriales</taxon>
        <taxon>Dietziaceae</taxon>
        <taxon>Dietzia</taxon>
    </lineage>
</organism>
<dbReference type="OrthoDB" id="9774600at2"/>
<comment type="subcellular location">
    <subcellularLocation>
        <location evidence="1">Cell membrane</location>
        <topology evidence="1">Multi-pass membrane protein</topology>
    </subcellularLocation>
</comment>
<dbReference type="Proteomes" id="UP000244928">
    <property type="component" value="Chromosome"/>
</dbReference>
<comment type="similarity">
    <text evidence="7">Belongs to the glycosyltransferase 87 family.</text>
</comment>
<feature type="transmembrane region" description="Helical" evidence="8">
    <location>
        <begin position="98"/>
        <end position="116"/>
    </location>
</feature>
<keyword evidence="4 8" id="KW-0812">Transmembrane</keyword>
<dbReference type="AlphaFoldDB" id="A0A2S1R469"/>
<protein>
    <submittedName>
        <fullName evidence="9">Glycosyl transferase</fullName>
    </submittedName>
</protein>
<feature type="transmembrane region" description="Helical" evidence="8">
    <location>
        <begin position="152"/>
        <end position="171"/>
    </location>
</feature>
<evidence type="ECO:0000256" key="1">
    <source>
        <dbReference type="ARBA" id="ARBA00004651"/>
    </source>
</evidence>
<dbReference type="GO" id="GO:0005886">
    <property type="term" value="C:plasma membrane"/>
    <property type="evidence" value="ECO:0007669"/>
    <property type="project" value="UniProtKB-SubCell"/>
</dbReference>
<dbReference type="GO" id="GO:0016758">
    <property type="term" value="F:hexosyltransferase activity"/>
    <property type="evidence" value="ECO:0007669"/>
    <property type="project" value="InterPro"/>
</dbReference>
<feature type="transmembrane region" description="Helical" evidence="8">
    <location>
        <begin position="280"/>
        <end position="300"/>
    </location>
</feature>
<feature type="transmembrane region" description="Helical" evidence="8">
    <location>
        <begin position="350"/>
        <end position="369"/>
    </location>
</feature>
<evidence type="ECO:0000256" key="8">
    <source>
        <dbReference type="SAM" id="Phobius"/>
    </source>
</evidence>
<evidence type="ECO:0000313" key="10">
    <source>
        <dbReference type="Proteomes" id="UP000244928"/>
    </source>
</evidence>
<evidence type="ECO:0000256" key="6">
    <source>
        <dbReference type="ARBA" id="ARBA00023136"/>
    </source>
</evidence>
<keyword evidence="5 8" id="KW-1133">Transmembrane helix</keyword>
<evidence type="ECO:0000313" key="9">
    <source>
        <dbReference type="EMBL" id="AWH91055.1"/>
    </source>
</evidence>
<feature type="transmembrane region" description="Helical" evidence="8">
    <location>
        <begin position="394"/>
        <end position="418"/>
    </location>
</feature>
<name>A0A2S1R469_9ACTN</name>
<sequence length="447" mass="48843">MRVLPTTYWLRGPLALLALASVIMVLRAPDERTPWWGITQSFLDVHVYRWGAEAVRAGAPLYEGLLWGPNARFFAEMPFTYPPFSALLFQPLPLLSEALMMASWTALTLGLSYLVIRMSFRALDYAPDTVTRQVSLCLALISLSLEPVRTTVWLGQINIILLALVLADHLLSRIGPDHRFSRWRHIAGIGSGLAAGIKLTPAFFWAHWVVTGRWRLALISVATFLATVAVGFLAIPSDAARYWSGTVFESGRIAQDSVVSNQSLRGVVARVLGVDSAPTVAWLALAALAAVVGLAMAALLHRAGHQLLALTLSGMTMSVVSPFSWGHHWVWFVPLLALAVHHAIVGRRRYLWLLPPLLWAATAAWVQSFPNPDFPDDRWVAIGLFMLGGDIPPVVFGLITNIYPLVWLVTIALAALLLRRSRPDGARLRGYGTTDDSSPGAAGSGRG</sequence>
<feature type="transmembrane region" description="Helical" evidence="8">
    <location>
        <begin position="183"/>
        <end position="204"/>
    </location>
</feature>
<accession>A0A2S1R469</accession>
<feature type="transmembrane region" description="Helical" evidence="8">
    <location>
        <begin position="216"/>
        <end position="235"/>
    </location>
</feature>
<dbReference type="Pfam" id="PF09594">
    <property type="entry name" value="GT87"/>
    <property type="match status" value="1"/>
</dbReference>
<evidence type="ECO:0000256" key="7">
    <source>
        <dbReference type="ARBA" id="ARBA00024033"/>
    </source>
</evidence>